<evidence type="ECO:0000313" key="2">
    <source>
        <dbReference type="EMBL" id="GAA2015397.1"/>
    </source>
</evidence>
<protein>
    <submittedName>
        <fullName evidence="2">Uncharacterized protein</fullName>
    </submittedName>
</protein>
<dbReference type="Proteomes" id="UP001500751">
    <property type="component" value="Unassembled WGS sequence"/>
</dbReference>
<feature type="compositionally biased region" description="Low complexity" evidence="1">
    <location>
        <begin position="10"/>
        <end position="21"/>
    </location>
</feature>
<dbReference type="EMBL" id="BAAAQN010000003">
    <property type="protein sequence ID" value="GAA2015397.1"/>
    <property type="molecule type" value="Genomic_DNA"/>
</dbReference>
<evidence type="ECO:0000256" key="1">
    <source>
        <dbReference type="SAM" id="MobiDB-lite"/>
    </source>
</evidence>
<proteinExistence type="predicted"/>
<gene>
    <name evidence="2" type="ORF">GCM10009839_08340</name>
</gene>
<feature type="region of interest" description="Disordered" evidence="1">
    <location>
        <begin position="1"/>
        <end position="25"/>
    </location>
</feature>
<sequence length="71" mass="7727">MAPIQDARSDQSGRSSSNRSSGLDHLRRIPCWNGVHDAQNAVTIPWIRATMELKTGADTALVPPNTTTVRV</sequence>
<evidence type="ECO:0000313" key="3">
    <source>
        <dbReference type="Proteomes" id="UP001500751"/>
    </source>
</evidence>
<organism evidence="2 3">
    <name type="scientific">Catenulispora yoronensis</name>
    <dbReference type="NCBI Taxonomy" id="450799"/>
    <lineage>
        <taxon>Bacteria</taxon>
        <taxon>Bacillati</taxon>
        <taxon>Actinomycetota</taxon>
        <taxon>Actinomycetes</taxon>
        <taxon>Catenulisporales</taxon>
        <taxon>Catenulisporaceae</taxon>
        <taxon>Catenulispora</taxon>
    </lineage>
</organism>
<keyword evidence="3" id="KW-1185">Reference proteome</keyword>
<accession>A0ABN2TNY1</accession>
<reference evidence="2 3" key="1">
    <citation type="journal article" date="2019" name="Int. J. Syst. Evol. Microbiol.">
        <title>The Global Catalogue of Microorganisms (GCM) 10K type strain sequencing project: providing services to taxonomists for standard genome sequencing and annotation.</title>
        <authorList>
            <consortium name="The Broad Institute Genomics Platform"/>
            <consortium name="The Broad Institute Genome Sequencing Center for Infectious Disease"/>
            <person name="Wu L."/>
            <person name="Ma J."/>
        </authorList>
    </citation>
    <scope>NUCLEOTIDE SEQUENCE [LARGE SCALE GENOMIC DNA]</scope>
    <source>
        <strain evidence="2 3">JCM 16014</strain>
    </source>
</reference>
<name>A0ABN2TNY1_9ACTN</name>
<comment type="caution">
    <text evidence="2">The sequence shown here is derived from an EMBL/GenBank/DDBJ whole genome shotgun (WGS) entry which is preliminary data.</text>
</comment>